<dbReference type="InterPro" id="IPR046409">
    <property type="entry name" value="PDC10_dimerisation_sf"/>
</dbReference>
<evidence type="ECO:0000259" key="4">
    <source>
        <dbReference type="Pfam" id="PF20929"/>
    </source>
</evidence>
<gene>
    <name evidence="5" type="ORF">BGZ80_003625</name>
</gene>
<dbReference type="Proteomes" id="UP000703661">
    <property type="component" value="Unassembled WGS sequence"/>
</dbReference>
<sequence>IHERWVAGGGGRESESSDDEVVGNQNESNEDGDWDFGTVRQPSGGPGRSNNIYSNEDKARLSDSGYDTVRSQYYRNIENIEHLSVQERQTRSERPVSTDMTRDKVYQTFVRPLHGLCLRETERNAVDDIRLAFENAEREIPGITRLFVKGLSEQLSR</sequence>
<keyword evidence="6" id="KW-1185">Reference proteome</keyword>
<dbReference type="EMBL" id="JAAAID010001974">
    <property type="protein sequence ID" value="KAG0008274.1"/>
    <property type="molecule type" value="Genomic_DNA"/>
</dbReference>
<proteinExistence type="predicted"/>
<comment type="caution">
    <text evidence="5">The sequence shown here is derived from an EMBL/GenBank/DDBJ whole genome shotgun (WGS) entry which is preliminary data.</text>
</comment>
<keyword evidence="2" id="KW-0963">Cytoplasm</keyword>
<dbReference type="GO" id="GO:0005737">
    <property type="term" value="C:cytoplasm"/>
    <property type="evidence" value="ECO:0007669"/>
    <property type="project" value="UniProtKB-SubCell"/>
</dbReference>
<evidence type="ECO:0000256" key="1">
    <source>
        <dbReference type="ARBA" id="ARBA00004496"/>
    </source>
</evidence>
<reference evidence="5" key="1">
    <citation type="journal article" date="2020" name="Fungal Divers.">
        <title>Resolving the Mortierellaceae phylogeny through synthesis of multi-gene phylogenetics and phylogenomics.</title>
        <authorList>
            <person name="Vandepol N."/>
            <person name="Liber J."/>
            <person name="Desiro A."/>
            <person name="Na H."/>
            <person name="Kennedy M."/>
            <person name="Barry K."/>
            <person name="Grigoriev I.V."/>
            <person name="Miller A.N."/>
            <person name="O'Donnell K."/>
            <person name="Stajich J.E."/>
            <person name="Bonito G."/>
        </authorList>
    </citation>
    <scope>NUCLEOTIDE SEQUENCE</scope>
    <source>
        <strain evidence="5">NRRL 2769</strain>
    </source>
</reference>
<evidence type="ECO:0000256" key="2">
    <source>
        <dbReference type="ARBA" id="ARBA00022490"/>
    </source>
</evidence>
<feature type="non-terminal residue" evidence="5">
    <location>
        <position position="1"/>
    </location>
</feature>
<evidence type="ECO:0000313" key="6">
    <source>
        <dbReference type="Proteomes" id="UP000703661"/>
    </source>
</evidence>
<dbReference type="AlphaFoldDB" id="A0A9P6SWC9"/>
<evidence type="ECO:0000256" key="3">
    <source>
        <dbReference type="SAM" id="MobiDB-lite"/>
    </source>
</evidence>
<accession>A0A9P6SWC9</accession>
<name>A0A9P6SWC9_9FUNG</name>
<protein>
    <recommendedName>
        <fullName evidence="4">Programmed cell death protein 10 dimerisation domain-containing protein</fullName>
    </recommendedName>
</protein>
<organism evidence="5 6">
    <name type="scientific">Entomortierella chlamydospora</name>
    <dbReference type="NCBI Taxonomy" id="101097"/>
    <lineage>
        <taxon>Eukaryota</taxon>
        <taxon>Fungi</taxon>
        <taxon>Fungi incertae sedis</taxon>
        <taxon>Mucoromycota</taxon>
        <taxon>Mortierellomycotina</taxon>
        <taxon>Mortierellomycetes</taxon>
        <taxon>Mortierellales</taxon>
        <taxon>Mortierellaceae</taxon>
        <taxon>Entomortierella</taxon>
    </lineage>
</organism>
<dbReference type="Pfam" id="PF20929">
    <property type="entry name" value="PDCD10_N"/>
    <property type="match status" value="1"/>
</dbReference>
<comment type="subcellular location">
    <subcellularLocation>
        <location evidence="1">Cytoplasm</location>
    </subcellularLocation>
</comment>
<feature type="domain" description="Programmed cell death protein 10 dimerisation" evidence="4">
    <location>
        <begin position="107"/>
        <end position="151"/>
    </location>
</feature>
<feature type="region of interest" description="Disordered" evidence="3">
    <location>
        <begin position="1"/>
        <end position="64"/>
    </location>
</feature>
<dbReference type="InterPro" id="IPR048288">
    <property type="entry name" value="PDCD10_N"/>
</dbReference>
<dbReference type="Gene3D" id="1.10.12.70">
    <property type="match status" value="1"/>
</dbReference>
<evidence type="ECO:0000313" key="5">
    <source>
        <dbReference type="EMBL" id="KAG0008274.1"/>
    </source>
</evidence>